<dbReference type="EMBL" id="LAZR01000166">
    <property type="protein sequence ID" value="KKN84820.1"/>
    <property type="molecule type" value="Genomic_DNA"/>
</dbReference>
<dbReference type="Pfam" id="PF00994">
    <property type="entry name" value="MoCF_biosynth"/>
    <property type="match status" value="1"/>
</dbReference>
<dbReference type="InterPro" id="IPR050101">
    <property type="entry name" value="CinA"/>
</dbReference>
<dbReference type="PIRSF" id="PIRSF006728">
    <property type="entry name" value="CinA"/>
    <property type="match status" value="1"/>
</dbReference>
<dbReference type="CDD" id="cd00885">
    <property type="entry name" value="cinA"/>
    <property type="match status" value="1"/>
</dbReference>
<dbReference type="InterPro" id="IPR001453">
    <property type="entry name" value="MoaB/Mog_dom"/>
</dbReference>
<dbReference type="Pfam" id="PF02464">
    <property type="entry name" value="CinA"/>
    <property type="match status" value="1"/>
</dbReference>
<dbReference type="InterPro" id="IPR036653">
    <property type="entry name" value="CinA-like_C"/>
</dbReference>
<organism evidence="2">
    <name type="scientific">marine sediment metagenome</name>
    <dbReference type="NCBI Taxonomy" id="412755"/>
    <lineage>
        <taxon>unclassified sequences</taxon>
        <taxon>metagenomes</taxon>
        <taxon>ecological metagenomes</taxon>
    </lineage>
</organism>
<dbReference type="SUPFAM" id="SSF53218">
    <property type="entry name" value="Molybdenum cofactor biosynthesis proteins"/>
    <property type="match status" value="1"/>
</dbReference>
<reference evidence="2" key="1">
    <citation type="journal article" date="2015" name="Nature">
        <title>Complex archaea that bridge the gap between prokaryotes and eukaryotes.</title>
        <authorList>
            <person name="Spang A."/>
            <person name="Saw J.H."/>
            <person name="Jorgensen S.L."/>
            <person name="Zaremba-Niedzwiedzka K."/>
            <person name="Martijn J."/>
            <person name="Lind A.E."/>
            <person name="van Eijk R."/>
            <person name="Schleper C."/>
            <person name="Guy L."/>
            <person name="Ettema T.J."/>
        </authorList>
    </citation>
    <scope>NUCLEOTIDE SEQUENCE</scope>
</reference>
<comment type="caution">
    <text evidence="2">The sequence shown here is derived from an EMBL/GenBank/DDBJ whole genome shotgun (WGS) entry which is preliminary data.</text>
</comment>
<dbReference type="AlphaFoldDB" id="A0A0F9TUY1"/>
<dbReference type="InterPro" id="IPR008135">
    <property type="entry name" value="Competence-induced_CinA"/>
</dbReference>
<protein>
    <recommendedName>
        <fullName evidence="1">MoaB/Mog domain-containing protein</fullName>
    </recommendedName>
</protein>
<dbReference type="InterPro" id="IPR041424">
    <property type="entry name" value="CinA_KH"/>
</dbReference>
<dbReference type="HAMAP" id="MF_00226_B">
    <property type="entry name" value="CinA_B"/>
    <property type="match status" value="1"/>
</dbReference>
<dbReference type="NCBIfam" id="TIGR00177">
    <property type="entry name" value="molyb_syn"/>
    <property type="match status" value="1"/>
</dbReference>
<dbReference type="InterPro" id="IPR008136">
    <property type="entry name" value="CinA_C"/>
</dbReference>
<dbReference type="SUPFAM" id="SSF142433">
    <property type="entry name" value="CinA-like"/>
    <property type="match status" value="1"/>
</dbReference>
<dbReference type="PANTHER" id="PTHR13939:SF0">
    <property type="entry name" value="NMN AMIDOHYDROLASE-LIKE PROTEIN YFAY"/>
    <property type="match status" value="1"/>
</dbReference>
<dbReference type="SMART" id="SM00852">
    <property type="entry name" value="MoCF_biosynth"/>
    <property type="match status" value="1"/>
</dbReference>
<dbReference type="NCBIfam" id="TIGR00200">
    <property type="entry name" value="cinA_nterm"/>
    <property type="match status" value="1"/>
</dbReference>
<dbReference type="Pfam" id="PF18146">
    <property type="entry name" value="CinA_KH"/>
    <property type="match status" value="1"/>
</dbReference>
<accession>A0A0F9TUY1</accession>
<dbReference type="NCBIfam" id="NF001813">
    <property type="entry name" value="PRK00549.1"/>
    <property type="match status" value="1"/>
</dbReference>
<dbReference type="InterPro" id="IPR036425">
    <property type="entry name" value="MoaB/Mog-like_dom_sf"/>
</dbReference>
<name>A0A0F9TUY1_9ZZZZ</name>
<evidence type="ECO:0000259" key="1">
    <source>
        <dbReference type="SMART" id="SM00852"/>
    </source>
</evidence>
<dbReference type="Gene3D" id="3.90.950.20">
    <property type="entry name" value="CinA-like"/>
    <property type="match status" value="1"/>
</dbReference>
<feature type="domain" description="MoaB/Mog" evidence="1">
    <location>
        <begin position="9"/>
        <end position="176"/>
    </location>
</feature>
<proteinExistence type="inferred from homology"/>
<gene>
    <name evidence="2" type="ORF">LCGC14_0284840</name>
</gene>
<evidence type="ECO:0000313" key="2">
    <source>
        <dbReference type="EMBL" id="KKN84820.1"/>
    </source>
</evidence>
<dbReference type="NCBIfam" id="TIGR00199">
    <property type="entry name" value="PncC_domain"/>
    <property type="match status" value="1"/>
</dbReference>
<dbReference type="Gene3D" id="3.40.980.10">
    <property type="entry name" value="MoaB/Mog-like domain"/>
    <property type="match status" value="1"/>
</dbReference>
<dbReference type="Gene3D" id="3.30.70.2860">
    <property type="match status" value="1"/>
</dbReference>
<sequence length="415" mass="43056">MSKPHAHAVVIAIGDELVRGQCVDTNSAYLADRLGEAGIRTVEHCTIGDELPAIVDAFRRAAGTADLVVATGGLGPTEDDLTRDALAQAMGVDLTLCSTCLADLEAFFHERGRPISQANRRQAMLPVGTERLANAVGTAPGIAATLGSAAVFCLPGVPHEMRTMYDQQVAARLGAGGNVILHHAVHTFGAPESEIGATLADLMTPDAHPRLGTTAKIGVISVRFSVSGATIEGAQAQIRQTSDVIRQRLGEIVFGEGEETLASAVGNLLQQRGQTLATAESCTGGLLGETITAVSGASAYYLGGVVAYANPVKQQFLDVPGDVLASCGAVSEPVAAAMAQGCRRRFNSDWALSVTGIAGPTGGTADKPLGLVYLAVAGPDGTDVRRHHITGPRAFVRQRATWIILNDLRVALTKA</sequence>
<dbReference type="PANTHER" id="PTHR13939">
    <property type="entry name" value="NICOTINAMIDE-NUCLEOTIDE AMIDOHYDROLASE PNCC"/>
    <property type="match status" value="1"/>
</dbReference>